<accession>A0ACC0H3M7</accession>
<organism evidence="1 2">
    <name type="scientific">Camellia lanceoleosa</name>
    <dbReference type="NCBI Taxonomy" id="1840588"/>
    <lineage>
        <taxon>Eukaryota</taxon>
        <taxon>Viridiplantae</taxon>
        <taxon>Streptophyta</taxon>
        <taxon>Embryophyta</taxon>
        <taxon>Tracheophyta</taxon>
        <taxon>Spermatophyta</taxon>
        <taxon>Magnoliopsida</taxon>
        <taxon>eudicotyledons</taxon>
        <taxon>Gunneridae</taxon>
        <taxon>Pentapetalae</taxon>
        <taxon>asterids</taxon>
        <taxon>Ericales</taxon>
        <taxon>Theaceae</taxon>
        <taxon>Camellia</taxon>
    </lineage>
</organism>
<protein>
    <submittedName>
        <fullName evidence="1">Mitochondrial metalloendopeptidase OMA1</fullName>
    </submittedName>
</protein>
<comment type="caution">
    <text evidence="1">The sequence shown here is derived from an EMBL/GenBank/DDBJ whole genome shotgun (WGS) entry which is preliminary data.</text>
</comment>
<keyword evidence="2" id="KW-1185">Reference proteome</keyword>
<evidence type="ECO:0000313" key="2">
    <source>
        <dbReference type="Proteomes" id="UP001060215"/>
    </source>
</evidence>
<sequence length="334" mass="38011">MGWYRRSKLAFETLHPFASKIKPPKKPIRNPTLTSPKSQVSSPISTTLGFQSGFKFKQNQHNPFHAFPRRFYNADRYHVQHFKPRGPRKWCKNPRTVFTVVLLSSGVIITVYFGNLETVPHTNRKHFVLLSRNLEKQIGEAQFKQIKAAFKGKILPAIHPESIRVRLIYQDIIGALHRGLRIGEAWNDLGTDPEIATIIGHEVGHAVARHIAEGITKNIWFVMLQLILFQFIMPDLVYTMSTLFLKLPFSRRMEMEADYIGLLLMASAGYDPQVAPKVYEKLGMITGDSKLRDYLSTHPSGKKRAVLLSQAKVMEEAMAIYREAILGQGVLGFL</sequence>
<reference evidence="1 2" key="1">
    <citation type="journal article" date="2022" name="Plant J.">
        <title>Chromosome-level genome of Camellia lanceoleosa provides a valuable resource for understanding genome evolution and self-incompatibility.</title>
        <authorList>
            <person name="Gong W."/>
            <person name="Xiao S."/>
            <person name="Wang L."/>
            <person name="Liao Z."/>
            <person name="Chang Y."/>
            <person name="Mo W."/>
            <person name="Hu G."/>
            <person name="Li W."/>
            <person name="Zhao G."/>
            <person name="Zhu H."/>
            <person name="Hu X."/>
            <person name="Ji K."/>
            <person name="Xiang X."/>
            <person name="Song Q."/>
            <person name="Yuan D."/>
            <person name="Jin S."/>
            <person name="Zhang L."/>
        </authorList>
    </citation>
    <scope>NUCLEOTIDE SEQUENCE [LARGE SCALE GENOMIC DNA]</scope>
    <source>
        <strain evidence="1">SQ_2022a</strain>
    </source>
</reference>
<name>A0ACC0H3M7_9ERIC</name>
<gene>
    <name evidence="1" type="ORF">LOK49_LG07G00526</name>
</gene>
<evidence type="ECO:0000313" key="1">
    <source>
        <dbReference type="EMBL" id="KAI8007636.1"/>
    </source>
</evidence>
<dbReference type="EMBL" id="CM045764">
    <property type="protein sequence ID" value="KAI8007636.1"/>
    <property type="molecule type" value="Genomic_DNA"/>
</dbReference>
<dbReference type="Proteomes" id="UP001060215">
    <property type="component" value="Chromosome 7"/>
</dbReference>
<proteinExistence type="predicted"/>